<gene>
    <name evidence="2" type="ORF">EURHEDRAFT_103850</name>
</gene>
<organism evidence="2 3">
    <name type="scientific">Aspergillus ruber (strain CBS 135680)</name>
    <dbReference type="NCBI Taxonomy" id="1388766"/>
    <lineage>
        <taxon>Eukaryota</taxon>
        <taxon>Fungi</taxon>
        <taxon>Dikarya</taxon>
        <taxon>Ascomycota</taxon>
        <taxon>Pezizomycotina</taxon>
        <taxon>Eurotiomycetes</taxon>
        <taxon>Eurotiomycetidae</taxon>
        <taxon>Eurotiales</taxon>
        <taxon>Aspergillaceae</taxon>
        <taxon>Aspergillus</taxon>
        <taxon>Aspergillus subgen. Aspergillus</taxon>
    </lineage>
</organism>
<accession>A0A017SB17</accession>
<proteinExistence type="predicted"/>
<evidence type="ECO:0000313" key="3">
    <source>
        <dbReference type="Proteomes" id="UP000019804"/>
    </source>
</evidence>
<dbReference type="Proteomes" id="UP000019804">
    <property type="component" value="Unassembled WGS sequence"/>
</dbReference>
<dbReference type="AlphaFoldDB" id="A0A017SB17"/>
<name>A0A017SB17_ASPRC</name>
<evidence type="ECO:0000313" key="2">
    <source>
        <dbReference type="EMBL" id="EYE94001.1"/>
    </source>
</evidence>
<reference evidence="3" key="1">
    <citation type="journal article" date="2014" name="Nat. Commun.">
        <title>Genomic adaptations of the halophilic Dead Sea filamentous fungus Eurotium rubrum.</title>
        <authorList>
            <person name="Kis-Papo T."/>
            <person name="Weig A.R."/>
            <person name="Riley R."/>
            <person name="Persoh D."/>
            <person name="Salamov A."/>
            <person name="Sun H."/>
            <person name="Lipzen A."/>
            <person name="Wasser S.P."/>
            <person name="Rambold G."/>
            <person name="Grigoriev I.V."/>
            <person name="Nevo E."/>
        </authorList>
    </citation>
    <scope>NUCLEOTIDE SEQUENCE [LARGE SCALE GENOMIC DNA]</scope>
    <source>
        <strain evidence="3">CBS 135680</strain>
    </source>
</reference>
<dbReference type="HOGENOM" id="CLU_2276902_0_0_1"/>
<keyword evidence="1" id="KW-0472">Membrane</keyword>
<dbReference type="GeneID" id="63692791"/>
<sequence length="102" mass="11347">MSPSTRISNLEKKREEEASLFTRRSPIWLCIVSLSSLFVLIASMILFAVLMMFADVGAELSRYNALEAPVSFSFPLVAKQAPFSRRTENTPSPCLLRPGAHT</sequence>
<keyword evidence="1" id="KW-1133">Transmembrane helix</keyword>
<protein>
    <submittedName>
        <fullName evidence="2">Uncharacterized protein</fullName>
    </submittedName>
</protein>
<keyword evidence="1" id="KW-0812">Transmembrane</keyword>
<dbReference type="RefSeq" id="XP_040637689.1">
    <property type="nucleotide sequence ID" value="XM_040777667.1"/>
</dbReference>
<dbReference type="EMBL" id="KK088428">
    <property type="protein sequence ID" value="EYE94001.1"/>
    <property type="molecule type" value="Genomic_DNA"/>
</dbReference>
<evidence type="ECO:0000256" key="1">
    <source>
        <dbReference type="SAM" id="Phobius"/>
    </source>
</evidence>
<keyword evidence="3" id="KW-1185">Reference proteome</keyword>
<feature type="transmembrane region" description="Helical" evidence="1">
    <location>
        <begin position="26"/>
        <end position="53"/>
    </location>
</feature>